<name>A0AAV4C9E8_9GAST</name>
<evidence type="ECO:0000313" key="1">
    <source>
        <dbReference type="EMBL" id="GFO28143.1"/>
    </source>
</evidence>
<reference evidence="1 2" key="1">
    <citation type="journal article" date="2021" name="Elife">
        <title>Chloroplast acquisition without the gene transfer in kleptoplastic sea slugs, Plakobranchus ocellatus.</title>
        <authorList>
            <person name="Maeda T."/>
            <person name="Takahashi S."/>
            <person name="Yoshida T."/>
            <person name="Shimamura S."/>
            <person name="Takaki Y."/>
            <person name="Nagai Y."/>
            <person name="Toyoda A."/>
            <person name="Suzuki Y."/>
            <person name="Arimoto A."/>
            <person name="Ishii H."/>
            <person name="Satoh N."/>
            <person name="Nishiyama T."/>
            <person name="Hasebe M."/>
            <person name="Maruyama T."/>
            <person name="Minagawa J."/>
            <person name="Obokata J."/>
            <person name="Shigenobu S."/>
        </authorList>
    </citation>
    <scope>NUCLEOTIDE SEQUENCE [LARGE SCALE GENOMIC DNA]</scope>
</reference>
<dbReference type="EMBL" id="BLXT01006003">
    <property type="protein sequence ID" value="GFO28143.1"/>
    <property type="molecule type" value="Genomic_DNA"/>
</dbReference>
<evidence type="ECO:0000313" key="2">
    <source>
        <dbReference type="Proteomes" id="UP000735302"/>
    </source>
</evidence>
<dbReference type="Proteomes" id="UP000735302">
    <property type="component" value="Unassembled WGS sequence"/>
</dbReference>
<comment type="caution">
    <text evidence="1">The sequence shown here is derived from an EMBL/GenBank/DDBJ whole genome shotgun (WGS) entry which is preliminary data.</text>
</comment>
<organism evidence="1 2">
    <name type="scientific">Plakobranchus ocellatus</name>
    <dbReference type="NCBI Taxonomy" id="259542"/>
    <lineage>
        <taxon>Eukaryota</taxon>
        <taxon>Metazoa</taxon>
        <taxon>Spiralia</taxon>
        <taxon>Lophotrochozoa</taxon>
        <taxon>Mollusca</taxon>
        <taxon>Gastropoda</taxon>
        <taxon>Heterobranchia</taxon>
        <taxon>Euthyneura</taxon>
        <taxon>Panpulmonata</taxon>
        <taxon>Sacoglossa</taxon>
        <taxon>Placobranchoidea</taxon>
        <taxon>Plakobranchidae</taxon>
        <taxon>Plakobranchus</taxon>
    </lineage>
</organism>
<proteinExistence type="predicted"/>
<accession>A0AAV4C9E8</accession>
<keyword evidence="2" id="KW-1185">Reference proteome</keyword>
<sequence length="202" mass="23113">MESLINGCSSIRIVEHALRTIQEHQDGVWKLEGRPVHDIHQQRLEHRKRSTFLNSHVASQVKTVYERLTRPELLSKCLLGKTKNPNECLHSLIWSRCPKHLIARLKRVDTAKTFAVGEFNEGSRGTHAFLNAAGCFSGALQRQMGRKRDSTRISKCEHAADQVQETWRKKRKLAEQQERDFQGQLEGGQMYKSGSLLTELSV</sequence>
<gene>
    <name evidence="1" type="ORF">PoB_005464800</name>
</gene>
<protein>
    <submittedName>
        <fullName evidence="1">Uncharacterized protein</fullName>
    </submittedName>
</protein>
<dbReference type="AlphaFoldDB" id="A0AAV4C9E8"/>